<gene>
    <name evidence="4" type="ORF">CHLNCDRAFT_134618</name>
</gene>
<dbReference type="Proteomes" id="UP000008141">
    <property type="component" value="Unassembled WGS sequence"/>
</dbReference>
<evidence type="ECO:0000256" key="1">
    <source>
        <dbReference type="SAM" id="MobiDB-lite"/>
    </source>
</evidence>
<dbReference type="InterPro" id="IPR029071">
    <property type="entry name" value="Ubiquitin-like_domsf"/>
</dbReference>
<dbReference type="Gene3D" id="3.10.20.90">
    <property type="entry name" value="Phosphatidylinositol 3-kinase Catalytic Subunit, Chain A, domain 1"/>
    <property type="match status" value="1"/>
</dbReference>
<evidence type="ECO:0008006" key="6">
    <source>
        <dbReference type="Google" id="ProtNLM"/>
    </source>
</evidence>
<proteinExistence type="predicted"/>
<feature type="compositionally biased region" description="Basic and acidic residues" evidence="1">
    <location>
        <begin position="95"/>
        <end position="104"/>
    </location>
</feature>
<dbReference type="InterPro" id="IPR001810">
    <property type="entry name" value="F-box_dom"/>
</dbReference>
<dbReference type="PANTHER" id="PTHR47602">
    <property type="entry name" value="F-BOX PROTEIN SKIP22"/>
    <property type="match status" value="1"/>
</dbReference>
<evidence type="ECO:0000313" key="4">
    <source>
        <dbReference type="EMBL" id="EFN54736.1"/>
    </source>
</evidence>
<sequence>MKLRVKHASGQRIALQVSNNATLGELHAQVAHAVLGAPTAGVTLSFNNKDPLLGAPNTPLSELGVANGDLLWLMTPPQPPQQQEPGAATKPAAPEAKRARDRGADANTMPPAAQGFSTLQQDSGKGKKVLVGTAPAPAGCSGLEQGVQQQAAEVQEHLELLATSQRVPTYLLRTLQHSCTQHTQPAELLMLAAHAAMLETGFVPSWVALPAGSGSIYHVAMSGSCWATRSICRIRYHLANGGSMMTEATQVAGGTSEQQQGPAFTLQCSSLGGGVVLALDPASTRRLWTALKDGLAFPMLLAAYAEAGLPPPVGLLALPEDIKHRLLELVEAQDLASLCCTCSELRHLASQDELWRPLFEREFPHAPPYFTAQAQQGRGYKWAFAQCWRERRQREEALRRVRARSFMPAVPHFGVPRPPFYPPPLRPGYPGIVGGDFDRLPQFASMYHKCAYL</sequence>
<feature type="region of interest" description="Disordered" evidence="1">
    <location>
        <begin position="76"/>
        <end position="130"/>
    </location>
</feature>
<dbReference type="SMART" id="SM00256">
    <property type="entry name" value="FBOX"/>
    <property type="match status" value="1"/>
</dbReference>
<accession>E1ZGD0</accession>
<dbReference type="Pfam" id="PF12937">
    <property type="entry name" value="F-box-like"/>
    <property type="match status" value="1"/>
</dbReference>
<dbReference type="InterPro" id="IPR036047">
    <property type="entry name" value="F-box-like_dom_sf"/>
</dbReference>
<dbReference type="Gene3D" id="3.40.1000.30">
    <property type="match status" value="1"/>
</dbReference>
<dbReference type="PROSITE" id="PS50181">
    <property type="entry name" value="FBOX"/>
    <property type="match status" value="1"/>
</dbReference>
<organism evidence="5">
    <name type="scientific">Chlorella variabilis</name>
    <name type="common">Green alga</name>
    <dbReference type="NCBI Taxonomy" id="554065"/>
    <lineage>
        <taxon>Eukaryota</taxon>
        <taxon>Viridiplantae</taxon>
        <taxon>Chlorophyta</taxon>
        <taxon>core chlorophytes</taxon>
        <taxon>Trebouxiophyceae</taxon>
        <taxon>Chlorellales</taxon>
        <taxon>Chlorellaceae</taxon>
        <taxon>Chlorella clade</taxon>
        <taxon>Chlorella</taxon>
    </lineage>
</organism>
<dbReference type="CDD" id="cd17055">
    <property type="entry name" value="Ubl_AtNPL4_like"/>
    <property type="match status" value="1"/>
</dbReference>
<dbReference type="Gene3D" id="1.20.1280.50">
    <property type="match status" value="1"/>
</dbReference>
<dbReference type="SUPFAM" id="SSF54236">
    <property type="entry name" value="Ubiquitin-like"/>
    <property type="match status" value="1"/>
</dbReference>
<dbReference type="FunCoup" id="E1ZGD0">
    <property type="interactions" value="1006"/>
</dbReference>
<dbReference type="PANTHER" id="PTHR47602:SF2">
    <property type="entry name" value="F-BOX PROTEIN SKIP22"/>
    <property type="match status" value="1"/>
</dbReference>
<feature type="domain" description="F-box" evidence="3">
    <location>
        <begin position="312"/>
        <end position="358"/>
    </location>
</feature>
<dbReference type="InterPro" id="IPR000626">
    <property type="entry name" value="Ubiquitin-like_dom"/>
</dbReference>
<dbReference type="AlphaFoldDB" id="E1ZGD0"/>
<evidence type="ECO:0000259" key="2">
    <source>
        <dbReference type="PROSITE" id="PS50053"/>
    </source>
</evidence>
<feature type="domain" description="Ubiquitin-like" evidence="2">
    <location>
        <begin position="1"/>
        <end position="74"/>
    </location>
</feature>
<dbReference type="PROSITE" id="PS50053">
    <property type="entry name" value="UBIQUITIN_2"/>
    <property type="match status" value="1"/>
</dbReference>
<keyword evidence="5" id="KW-1185">Reference proteome</keyword>
<reference evidence="4 5" key="1">
    <citation type="journal article" date="2010" name="Plant Cell">
        <title>The Chlorella variabilis NC64A genome reveals adaptation to photosymbiosis, coevolution with viruses, and cryptic sex.</title>
        <authorList>
            <person name="Blanc G."/>
            <person name="Duncan G."/>
            <person name="Agarkova I."/>
            <person name="Borodovsky M."/>
            <person name="Gurnon J."/>
            <person name="Kuo A."/>
            <person name="Lindquist E."/>
            <person name="Lucas S."/>
            <person name="Pangilinan J."/>
            <person name="Polle J."/>
            <person name="Salamov A."/>
            <person name="Terry A."/>
            <person name="Yamada T."/>
            <person name="Dunigan D.D."/>
            <person name="Grigoriev I.V."/>
            <person name="Claverie J.M."/>
            <person name="Van Etten J.L."/>
        </authorList>
    </citation>
    <scope>NUCLEOTIDE SEQUENCE [LARGE SCALE GENOMIC DNA]</scope>
    <source>
        <strain evidence="4 5">NC64A</strain>
    </source>
</reference>
<dbReference type="GeneID" id="17354187"/>
<dbReference type="KEGG" id="cvr:CHLNCDRAFT_134618"/>
<dbReference type="SMART" id="SM00213">
    <property type="entry name" value="UBQ"/>
    <property type="match status" value="1"/>
</dbReference>
<dbReference type="EMBL" id="GL433846">
    <property type="protein sequence ID" value="EFN54736.1"/>
    <property type="molecule type" value="Genomic_DNA"/>
</dbReference>
<dbReference type="eggNOG" id="ENOG502QTNJ">
    <property type="taxonomic scope" value="Eukaryota"/>
</dbReference>
<evidence type="ECO:0000259" key="3">
    <source>
        <dbReference type="PROSITE" id="PS50181"/>
    </source>
</evidence>
<dbReference type="InParanoid" id="E1ZGD0"/>
<protein>
    <recommendedName>
        <fullName evidence="6">F-box domain-containing protein</fullName>
    </recommendedName>
</protein>
<evidence type="ECO:0000313" key="5">
    <source>
        <dbReference type="Proteomes" id="UP000008141"/>
    </source>
</evidence>
<name>E1ZGD0_CHLVA</name>
<dbReference type="CDD" id="cd22165">
    <property type="entry name" value="F-box_AtSKIP22-like"/>
    <property type="match status" value="1"/>
</dbReference>
<dbReference type="OrthoDB" id="551977at2759"/>
<dbReference type="RefSeq" id="XP_005846838.1">
    <property type="nucleotide sequence ID" value="XM_005846776.1"/>
</dbReference>
<dbReference type="SUPFAM" id="SSF81383">
    <property type="entry name" value="F-box domain"/>
    <property type="match status" value="1"/>
</dbReference>